<dbReference type="AlphaFoldDB" id="A0A6C0G6K9"/>
<dbReference type="InterPro" id="IPR055247">
    <property type="entry name" value="InsJ-like_HTH"/>
</dbReference>
<name>A0A6C0G6K9_9BACL</name>
<dbReference type="Pfam" id="PF13518">
    <property type="entry name" value="HTH_28"/>
    <property type="match status" value="2"/>
</dbReference>
<feature type="domain" description="Insertion element IS150 protein InsJ-like helix-turn-helix" evidence="2">
    <location>
        <begin position="11"/>
        <end position="55"/>
    </location>
</feature>
<evidence type="ECO:0000259" key="2">
    <source>
        <dbReference type="Pfam" id="PF13518"/>
    </source>
</evidence>
<sequence>MSKKNEHNSAEKLTIVQALMSGKMSRVGVARKHNISVSTLVKWRHQYELYGVEGLAIRTRNNSYSAELKLKAVQNYFTKGRTTTQQERIDIVLYCQAHNPDYRMAADQYQVSYHQVYQWVKKYAEGGQDALKDGRGRRKPLEEPCY</sequence>
<dbReference type="EMBL" id="CP048209">
    <property type="protein sequence ID" value="QHT63300.1"/>
    <property type="molecule type" value="Genomic_DNA"/>
</dbReference>
<evidence type="ECO:0000313" key="3">
    <source>
        <dbReference type="EMBL" id="QHT63300.1"/>
    </source>
</evidence>
<accession>A0A6C0G6K9</accession>
<dbReference type="InterPro" id="IPR010921">
    <property type="entry name" value="Trp_repressor/repl_initiator"/>
</dbReference>
<dbReference type="InterPro" id="IPR052057">
    <property type="entry name" value="IS150/IS1296_orfA-like"/>
</dbReference>
<comment type="similarity">
    <text evidence="1">Belongs to the IS150/IS1296 orfA family.</text>
</comment>
<dbReference type="SUPFAM" id="SSF46689">
    <property type="entry name" value="Homeodomain-like"/>
    <property type="match status" value="1"/>
</dbReference>
<organism evidence="3 4">
    <name type="scientific">Paenibacillus lycopersici</name>
    <dbReference type="NCBI Taxonomy" id="2704462"/>
    <lineage>
        <taxon>Bacteria</taxon>
        <taxon>Bacillati</taxon>
        <taxon>Bacillota</taxon>
        <taxon>Bacilli</taxon>
        <taxon>Bacillales</taxon>
        <taxon>Paenibacillaceae</taxon>
        <taxon>Paenibacillus</taxon>
    </lineage>
</organism>
<dbReference type="Gene3D" id="1.10.10.10">
    <property type="entry name" value="Winged helix-like DNA-binding domain superfamily/Winged helix DNA-binding domain"/>
    <property type="match status" value="2"/>
</dbReference>
<dbReference type="PANTHER" id="PTHR33795">
    <property type="entry name" value="INSERTION ELEMENT IS150 PROTEIN INSJ"/>
    <property type="match status" value="1"/>
</dbReference>
<evidence type="ECO:0000313" key="4">
    <source>
        <dbReference type="Proteomes" id="UP000476064"/>
    </source>
</evidence>
<dbReference type="InterPro" id="IPR009057">
    <property type="entry name" value="Homeodomain-like_sf"/>
</dbReference>
<keyword evidence="4" id="KW-1185">Reference proteome</keyword>
<dbReference type="RefSeq" id="WP_162359739.1">
    <property type="nucleotide sequence ID" value="NZ_CP048209.1"/>
</dbReference>
<protein>
    <submittedName>
        <fullName evidence="3">Helix-turn-helix domain-containing protein</fullName>
    </submittedName>
</protein>
<gene>
    <name evidence="3" type="ORF">GXP70_27270</name>
</gene>
<evidence type="ECO:0000256" key="1">
    <source>
        <dbReference type="ARBA" id="ARBA00038232"/>
    </source>
</evidence>
<reference evidence="3 4" key="1">
    <citation type="submission" date="2020-01" db="EMBL/GenBank/DDBJ databases">
        <title>Paenibacillus sp. nov., isolated from tomato rhizosphere.</title>
        <authorList>
            <person name="Weon H.-Y."/>
            <person name="Lee S.A."/>
        </authorList>
    </citation>
    <scope>NUCLEOTIDE SEQUENCE [LARGE SCALE GENOMIC DNA]</scope>
    <source>
        <strain evidence="3 4">12200R-189</strain>
    </source>
</reference>
<dbReference type="InterPro" id="IPR036388">
    <property type="entry name" value="WH-like_DNA-bd_sf"/>
</dbReference>
<dbReference type="GO" id="GO:0043565">
    <property type="term" value="F:sequence-specific DNA binding"/>
    <property type="evidence" value="ECO:0007669"/>
    <property type="project" value="InterPro"/>
</dbReference>
<dbReference type="SUPFAM" id="SSF48295">
    <property type="entry name" value="TrpR-like"/>
    <property type="match status" value="1"/>
</dbReference>
<feature type="domain" description="Insertion element IS150 protein InsJ-like helix-turn-helix" evidence="2">
    <location>
        <begin position="87"/>
        <end position="139"/>
    </location>
</feature>
<dbReference type="PANTHER" id="PTHR33795:SF1">
    <property type="entry name" value="INSERTION ELEMENT IS150 PROTEIN INSJ"/>
    <property type="match status" value="1"/>
</dbReference>
<proteinExistence type="inferred from homology"/>
<dbReference type="KEGG" id="plyc:GXP70_27270"/>
<dbReference type="Proteomes" id="UP000476064">
    <property type="component" value="Chromosome"/>
</dbReference>